<dbReference type="InterPro" id="IPR013805">
    <property type="entry name" value="GrpE_CC"/>
</dbReference>
<evidence type="ECO:0000313" key="6">
    <source>
        <dbReference type="Proteomes" id="UP000033980"/>
    </source>
</evidence>
<evidence type="ECO:0000256" key="2">
    <source>
        <dbReference type="ARBA" id="ARBA00023186"/>
    </source>
</evidence>
<dbReference type="GO" id="GO:0051082">
    <property type="term" value="F:unfolded protein binding"/>
    <property type="evidence" value="ECO:0007669"/>
    <property type="project" value="TreeGrafter"/>
</dbReference>
<dbReference type="GO" id="GO:0042803">
    <property type="term" value="F:protein homodimerization activity"/>
    <property type="evidence" value="ECO:0007669"/>
    <property type="project" value="InterPro"/>
</dbReference>
<reference evidence="5 6" key="1">
    <citation type="journal article" date="2015" name="Nature">
        <title>rRNA introns, odd ribosomes, and small enigmatic genomes across a large radiation of phyla.</title>
        <authorList>
            <person name="Brown C.T."/>
            <person name="Hug L.A."/>
            <person name="Thomas B.C."/>
            <person name="Sharon I."/>
            <person name="Castelle C.J."/>
            <person name="Singh A."/>
            <person name="Wilkins M.J."/>
            <person name="Williams K.H."/>
            <person name="Banfield J.F."/>
        </authorList>
    </citation>
    <scope>NUCLEOTIDE SEQUENCE [LARGE SCALE GENOMIC DNA]</scope>
</reference>
<dbReference type="HAMAP" id="MF_01151">
    <property type="entry name" value="GrpE"/>
    <property type="match status" value="1"/>
</dbReference>
<dbReference type="SUPFAM" id="SSF58014">
    <property type="entry name" value="Coiled-coil domain of nucleotide exchange factor GrpE"/>
    <property type="match status" value="1"/>
</dbReference>
<keyword evidence="2 3" id="KW-0143">Chaperone</keyword>
<comment type="subunit">
    <text evidence="3">Homodimer.</text>
</comment>
<comment type="subcellular location">
    <subcellularLocation>
        <location evidence="3">Cytoplasm</location>
    </subcellularLocation>
</comment>
<protein>
    <recommendedName>
        <fullName evidence="3">Protein GrpE</fullName>
    </recommendedName>
    <alternativeName>
        <fullName evidence="3">HSP-70 cofactor</fullName>
    </alternativeName>
</protein>
<dbReference type="Proteomes" id="UP000033980">
    <property type="component" value="Unassembled WGS sequence"/>
</dbReference>
<dbReference type="PANTHER" id="PTHR21237:SF23">
    <property type="entry name" value="GRPE PROTEIN HOMOLOG, MITOCHONDRIAL"/>
    <property type="match status" value="1"/>
</dbReference>
<proteinExistence type="inferred from homology"/>
<organism evidence="5 6">
    <name type="scientific">Candidatus Collierbacteria bacterium GW2011_GWC2_43_12</name>
    <dbReference type="NCBI Taxonomy" id="1618390"/>
    <lineage>
        <taxon>Bacteria</taxon>
        <taxon>Candidatus Collieribacteriota</taxon>
    </lineage>
</organism>
<keyword evidence="3" id="KW-0963">Cytoplasm</keyword>
<dbReference type="GO" id="GO:0051087">
    <property type="term" value="F:protein-folding chaperone binding"/>
    <property type="evidence" value="ECO:0007669"/>
    <property type="project" value="InterPro"/>
</dbReference>
<dbReference type="InterPro" id="IPR000740">
    <property type="entry name" value="GrpE"/>
</dbReference>
<dbReference type="GO" id="GO:0005737">
    <property type="term" value="C:cytoplasm"/>
    <property type="evidence" value="ECO:0007669"/>
    <property type="project" value="UniProtKB-SubCell"/>
</dbReference>
<dbReference type="AlphaFoldDB" id="A0A0G1D4L3"/>
<dbReference type="Gene3D" id="3.90.20.20">
    <property type="match status" value="1"/>
</dbReference>
<name>A0A0G1D4L3_9BACT</name>
<dbReference type="Gene3D" id="2.30.22.10">
    <property type="entry name" value="Head domain of nucleotide exchange factor GrpE"/>
    <property type="match status" value="1"/>
</dbReference>
<evidence type="ECO:0000256" key="1">
    <source>
        <dbReference type="ARBA" id="ARBA00009054"/>
    </source>
</evidence>
<comment type="similarity">
    <text evidence="1 3 4">Belongs to the GrpE family.</text>
</comment>
<gene>
    <name evidence="3" type="primary">grpE</name>
    <name evidence="5" type="ORF">UV68_C0040G0006</name>
</gene>
<dbReference type="PRINTS" id="PR00773">
    <property type="entry name" value="GRPEPROTEIN"/>
</dbReference>
<keyword evidence="3" id="KW-0346">Stress response</keyword>
<dbReference type="SUPFAM" id="SSF51064">
    <property type="entry name" value="Head domain of nucleotide exchange factor GrpE"/>
    <property type="match status" value="1"/>
</dbReference>
<dbReference type="Pfam" id="PF01025">
    <property type="entry name" value="GrpE"/>
    <property type="match status" value="1"/>
</dbReference>
<dbReference type="GO" id="GO:0000774">
    <property type="term" value="F:adenyl-nucleotide exchange factor activity"/>
    <property type="evidence" value="ECO:0007669"/>
    <property type="project" value="InterPro"/>
</dbReference>
<dbReference type="InterPro" id="IPR009012">
    <property type="entry name" value="GrpE_head"/>
</dbReference>
<sequence>MVKKDKKSNVNNPDRVETAQEIQLNNLSRLIELEKRFEENEEKLASTEEKYLRILADYQNQQRRHKEQESQIIKMASASLLEKLLLNMDSLQLAQSHLKDKGLQMVIEQFMVVFKEEGLALIETDGNDFDPITMDCTEIVPGKKDQVVETVAPGYFLFDKVLRPAKVKVGSGINNTPSSRA</sequence>
<comment type="function">
    <text evidence="3">Participates actively in the response to hyperosmotic and heat shock by preventing the aggregation of stress-denatured proteins, in association with DnaK and GrpE. It is the nucleotide exchange factor for DnaK and may function as a thermosensor. Unfolded proteins bind initially to DnaJ; upon interaction with the DnaJ-bound protein, DnaK hydrolyzes its bound ATP, resulting in the formation of a stable complex. GrpE releases ADP from DnaK; ATP binding to DnaK triggers the release of the substrate protein, thus completing the reaction cycle. Several rounds of ATP-dependent interactions between DnaJ, DnaK and GrpE are required for fully efficient folding.</text>
</comment>
<comment type="caution">
    <text evidence="5">The sequence shown here is derived from an EMBL/GenBank/DDBJ whole genome shotgun (WGS) entry which is preliminary data.</text>
</comment>
<evidence type="ECO:0000256" key="3">
    <source>
        <dbReference type="HAMAP-Rule" id="MF_01151"/>
    </source>
</evidence>
<dbReference type="GO" id="GO:0006457">
    <property type="term" value="P:protein folding"/>
    <property type="evidence" value="ECO:0007669"/>
    <property type="project" value="InterPro"/>
</dbReference>
<accession>A0A0G1D4L3</accession>
<evidence type="ECO:0000256" key="4">
    <source>
        <dbReference type="RuleBase" id="RU004478"/>
    </source>
</evidence>
<evidence type="ECO:0000313" key="5">
    <source>
        <dbReference type="EMBL" id="KKS92644.1"/>
    </source>
</evidence>
<dbReference type="EMBL" id="LCFK01000040">
    <property type="protein sequence ID" value="KKS92644.1"/>
    <property type="molecule type" value="Genomic_DNA"/>
</dbReference>
<dbReference type="PANTHER" id="PTHR21237">
    <property type="entry name" value="GRPE PROTEIN"/>
    <property type="match status" value="1"/>
</dbReference>